<evidence type="ECO:0000313" key="1">
    <source>
        <dbReference type="EMBL" id="EJW84094.1"/>
    </source>
</evidence>
<feature type="non-terminal residue" evidence="1">
    <location>
        <position position="1"/>
    </location>
</feature>
<dbReference type="Proteomes" id="UP000004810">
    <property type="component" value="Unassembled WGS sequence"/>
</dbReference>
<evidence type="ECO:0000313" key="2">
    <source>
        <dbReference type="Proteomes" id="UP000004810"/>
    </source>
</evidence>
<proteinExistence type="predicted"/>
<gene>
    <name evidence="1" type="ORF">WUBG_04994</name>
</gene>
<protein>
    <submittedName>
        <fullName evidence="1">Uncharacterized protein</fullName>
    </submittedName>
</protein>
<accession>J9F9S5</accession>
<dbReference type="EMBL" id="ADBV01001818">
    <property type="protein sequence ID" value="EJW84094.1"/>
    <property type="molecule type" value="Genomic_DNA"/>
</dbReference>
<comment type="caution">
    <text evidence="1">The sequence shown here is derived from an EMBL/GenBank/DDBJ whole genome shotgun (WGS) entry which is preliminary data.</text>
</comment>
<reference evidence="2" key="1">
    <citation type="submission" date="2012-08" db="EMBL/GenBank/DDBJ databases">
        <title>The Genome Sequence of Wuchereria bancrofti.</title>
        <authorList>
            <person name="Nutman T.B."/>
            <person name="Fink D.L."/>
            <person name="Russ C."/>
            <person name="Young S."/>
            <person name="Zeng Q."/>
            <person name="Koehrsen M."/>
            <person name="Alvarado L."/>
            <person name="Berlin A."/>
            <person name="Chapman S.B."/>
            <person name="Chen Z."/>
            <person name="Freedman E."/>
            <person name="Gellesch M."/>
            <person name="Goldberg J."/>
            <person name="Griggs A."/>
            <person name="Gujja S."/>
            <person name="Heilman E.R."/>
            <person name="Heiman D."/>
            <person name="Hepburn T."/>
            <person name="Howarth C."/>
            <person name="Jen D."/>
            <person name="Larson L."/>
            <person name="Lewis B."/>
            <person name="Mehta T."/>
            <person name="Park D."/>
            <person name="Pearson M."/>
            <person name="Roberts A."/>
            <person name="Saif S."/>
            <person name="Shea T."/>
            <person name="Shenoy N."/>
            <person name="Sisk P."/>
            <person name="Stolte C."/>
            <person name="Sykes S."/>
            <person name="Walk T."/>
            <person name="White J."/>
            <person name="Yandava C."/>
            <person name="Haas B."/>
            <person name="Henn M.R."/>
            <person name="Nusbaum C."/>
            <person name="Birren B."/>
        </authorList>
    </citation>
    <scope>NUCLEOTIDE SEQUENCE [LARGE SCALE GENOMIC DNA]</scope>
    <source>
        <strain evidence="2">NA</strain>
    </source>
</reference>
<dbReference type="AlphaFoldDB" id="J9F9S5"/>
<sequence length="116" mass="13654">RNYILQGNDVIAKRIAGNLIACKSERSAIENIEFKGGLISKFEIERINAELEILVHNYETINSIPHQTRDEFFWQETSEGEKFIEQMEEFNEFILSMEEEFEDVIIHWKLISICVT</sequence>
<organism evidence="1 2">
    <name type="scientific">Wuchereria bancrofti</name>
    <dbReference type="NCBI Taxonomy" id="6293"/>
    <lineage>
        <taxon>Eukaryota</taxon>
        <taxon>Metazoa</taxon>
        <taxon>Ecdysozoa</taxon>
        <taxon>Nematoda</taxon>
        <taxon>Chromadorea</taxon>
        <taxon>Rhabditida</taxon>
        <taxon>Spirurina</taxon>
        <taxon>Spiruromorpha</taxon>
        <taxon>Filarioidea</taxon>
        <taxon>Onchocercidae</taxon>
        <taxon>Wuchereria</taxon>
    </lineage>
</organism>
<name>J9F9S5_WUCBA</name>